<feature type="repeat" description="TPR" evidence="1">
    <location>
        <begin position="375"/>
        <end position="408"/>
    </location>
</feature>
<dbReference type="Pfam" id="PF00515">
    <property type="entry name" value="TPR_1"/>
    <property type="match status" value="1"/>
</dbReference>
<dbReference type="SMART" id="SM00028">
    <property type="entry name" value="TPR"/>
    <property type="match status" value="11"/>
</dbReference>
<keyword evidence="3" id="KW-0614">Plasmid</keyword>
<proteinExistence type="predicted"/>
<feature type="domain" description="Tc1-like transposase DDE" evidence="2">
    <location>
        <begin position="42"/>
        <end position="100"/>
    </location>
</feature>
<dbReference type="SUPFAM" id="SSF48452">
    <property type="entry name" value="TPR-like"/>
    <property type="match status" value="2"/>
</dbReference>
<dbReference type="InterPro" id="IPR038717">
    <property type="entry name" value="Tc1-like_DDE_dom"/>
</dbReference>
<dbReference type="Pfam" id="PF13432">
    <property type="entry name" value="TPR_16"/>
    <property type="match status" value="2"/>
</dbReference>
<organism evidence="3 4">
    <name type="scientific">Azospirillum humicireducens</name>
    <dbReference type="NCBI Taxonomy" id="1226968"/>
    <lineage>
        <taxon>Bacteria</taxon>
        <taxon>Pseudomonadati</taxon>
        <taxon>Pseudomonadota</taxon>
        <taxon>Alphaproteobacteria</taxon>
        <taxon>Rhodospirillales</taxon>
        <taxon>Azospirillaceae</taxon>
        <taxon>Azospirillum</taxon>
    </lineage>
</organism>
<dbReference type="KEGG" id="ahu:A6A40_23305"/>
<feature type="repeat" description="TPR" evidence="1">
    <location>
        <begin position="477"/>
        <end position="510"/>
    </location>
</feature>
<dbReference type="InterPro" id="IPR036397">
    <property type="entry name" value="RNaseH_sf"/>
</dbReference>
<keyword evidence="1" id="KW-0802">TPR repeat</keyword>
<dbReference type="Pfam" id="PF13424">
    <property type="entry name" value="TPR_12"/>
    <property type="match status" value="1"/>
</dbReference>
<keyword evidence="4" id="KW-1185">Reference proteome</keyword>
<evidence type="ECO:0000256" key="1">
    <source>
        <dbReference type="PROSITE-ProRule" id="PRU00339"/>
    </source>
</evidence>
<dbReference type="Pfam" id="PF13358">
    <property type="entry name" value="DDE_3"/>
    <property type="match status" value="1"/>
</dbReference>
<dbReference type="GO" id="GO:0003676">
    <property type="term" value="F:nucleic acid binding"/>
    <property type="evidence" value="ECO:0007669"/>
    <property type="project" value="InterPro"/>
</dbReference>
<dbReference type="EMBL" id="CP028904">
    <property type="protein sequence ID" value="AWB07971.1"/>
    <property type="molecule type" value="Genomic_DNA"/>
</dbReference>
<dbReference type="PROSITE" id="PS50005">
    <property type="entry name" value="TPR"/>
    <property type="match status" value="4"/>
</dbReference>
<sequence length="931" mass="101777">MYSIYLPWLCDKHFTSAYLYAAVCPASGADFALVMPTVSTTAMSLFLDGFSRSLEPDVQALVVPDNITLVPLPPYSPELNPVERVWLCLRERFLSHRIQDNYNAVVKACCDAWNALTGLLTAIPLPAGNLTTPAQEFRSSTVKQKDAAQDAANGFIDGTTTTMDGSATRRTDGLMRLAVQHHNAGQTERAERFYREILRIDPTHGDAAHLLGHIALQDGRRTDATRLFDTAARSNALIGSYHLALGQTLLEEGQVTAALPSARHALAVDPGDADALCLMGAVAGRQARPVVALRCYRAAARLVPGAPEPRLGMGRALEELRQPGAAIGCYRLAARLRPKDAATRVTLANALRRWGAVTEAAVVYREAIELGAKSGSVWASLGAVLQVLGRPAEAENAYAEALRRQPDHAETRNNLGLLLHSLGRHGQAQERFRAALVIDPFHVPALVNLGLAVSALGDKGSAERWQRRAVVSNPYQAEAWNNLGNTCKAQARREEAEACWKRALALNPAFADALGNLGGNLSDQEAFNSAMVQIRRAIRLMPGHAPLHAVLAYALNGAQSPVEADAACRRALALAPSLADPLCTLGLAEQRQGRTDAGRWFERAIVAAPGHALARFNRGLLSLERGALNAGWADYAFRFKAGRVRPERRFTIPEWKGEPLAGKRLFIWREQGVGDEFLFASCYPDLIKMAGHVVIECERRLVPLFARSFPKATLRAEQPHCGLTEAETVDCDYHIPAGSVPRLLRERLSAFPTRSCWLFAEGSRIADWRERLDGTGDNLRVGISWRSQLMTADRRSAYLPLESWGAVFSVPGIAFVNLQYDECQHEILAAERRFGKPIYGWTGLDLRDDFEETASLVSALDLVIAPANSVAELAGALGVPVWRFGHRDWTQLGTAGRPWYPSMRLFQPLASQGLEQALERIAVELSRVAAN</sequence>
<dbReference type="AlphaFoldDB" id="A0A2R4VUB0"/>
<feature type="repeat" description="TPR" evidence="1">
    <location>
        <begin position="171"/>
        <end position="204"/>
    </location>
</feature>
<dbReference type="PANTHER" id="PTHR44809">
    <property type="match status" value="1"/>
</dbReference>
<feature type="repeat" description="TPR" evidence="1">
    <location>
        <begin position="409"/>
        <end position="442"/>
    </location>
</feature>
<protein>
    <recommendedName>
        <fullName evidence="2">Tc1-like transposase DDE domain-containing protein</fullName>
    </recommendedName>
</protein>
<dbReference type="InterPro" id="IPR019734">
    <property type="entry name" value="TPR_rpt"/>
</dbReference>
<dbReference type="InterPro" id="IPR011990">
    <property type="entry name" value="TPR-like_helical_dom_sf"/>
</dbReference>
<dbReference type="OrthoDB" id="6193797at2"/>
<dbReference type="Gene3D" id="1.25.40.10">
    <property type="entry name" value="Tetratricopeptide repeat domain"/>
    <property type="match status" value="2"/>
</dbReference>
<geneLocation type="plasmid" evidence="3 4">
    <name>pYZ3</name>
</geneLocation>
<evidence type="ECO:0000259" key="2">
    <source>
        <dbReference type="Pfam" id="PF13358"/>
    </source>
</evidence>
<dbReference type="InterPro" id="IPR052943">
    <property type="entry name" value="TMTC_O-mannosyl-trnsfr"/>
</dbReference>
<dbReference type="Proteomes" id="UP000077405">
    <property type="component" value="Plasmid pYZ3"/>
</dbReference>
<dbReference type="RefSeq" id="WP_108548247.1">
    <property type="nucleotide sequence ID" value="NZ_CP028904.1"/>
</dbReference>
<dbReference type="Gene3D" id="3.30.420.10">
    <property type="entry name" value="Ribonuclease H-like superfamily/Ribonuclease H"/>
    <property type="match status" value="1"/>
</dbReference>
<reference evidence="3 4" key="1">
    <citation type="submission" date="2018-04" db="EMBL/GenBank/DDBJ databases">
        <title>Complete genome sequence of the nitrogen-fixing bacterium Azospirillum humicireducens type strain SgZ-5.</title>
        <authorList>
            <person name="Yu Z."/>
        </authorList>
    </citation>
    <scope>NUCLEOTIDE SEQUENCE [LARGE SCALE GENOMIC DNA]</scope>
    <source>
        <strain evidence="3 4">SgZ-5</strain>
        <plasmid evidence="3 4">pYZ3</plasmid>
    </source>
</reference>
<evidence type="ECO:0000313" key="4">
    <source>
        <dbReference type="Proteomes" id="UP000077405"/>
    </source>
</evidence>
<name>A0A2R4VUB0_9PROT</name>
<gene>
    <name evidence="3" type="ORF">A6A40_23305</name>
</gene>
<dbReference type="SUPFAM" id="SSF53756">
    <property type="entry name" value="UDP-Glycosyltransferase/glycogen phosphorylase"/>
    <property type="match status" value="1"/>
</dbReference>
<evidence type="ECO:0000313" key="3">
    <source>
        <dbReference type="EMBL" id="AWB07971.1"/>
    </source>
</evidence>
<dbReference type="PANTHER" id="PTHR44809:SF1">
    <property type="entry name" value="PROTEIN O-MANNOSYL-TRANSFERASE TMTC1"/>
    <property type="match status" value="1"/>
</dbReference>
<accession>A0A2R4VUB0</accession>